<gene>
    <name evidence="9" type="ORF">AQJ46_11890</name>
</gene>
<dbReference type="Pfam" id="PF00528">
    <property type="entry name" value="BPD_transp_1"/>
    <property type="match status" value="1"/>
</dbReference>
<comment type="similarity">
    <text evidence="7">Belongs to the binding-protein-dependent transport system permease family.</text>
</comment>
<evidence type="ECO:0000256" key="7">
    <source>
        <dbReference type="RuleBase" id="RU363032"/>
    </source>
</evidence>
<keyword evidence="3" id="KW-1003">Cell membrane</keyword>
<dbReference type="InterPro" id="IPR035906">
    <property type="entry name" value="MetI-like_sf"/>
</dbReference>
<accession>A0A101SEJ6</accession>
<dbReference type="SUPFAM" id="SSF161098">
    <property type="entry name" value="MetI-like"/>
    <property type="match status" value="1"/>
</dbReference>
<dbReference type="CDD" id="cd06261">
    <property type="entry name" value="TM_PBP2"/>
    <property type="match status" value="1"/>
</dbReference>
<feature type="transmembrane region" description="Helical" evidence="7">
    <location>
        <begin position="29"/>
        <end position="50"/>
    </location>
</feature>
<protein>
    <submittedName>
        <fullName evidence="9">ABC transporter permease</fullName>
    </submittedName>
</protein>
<feature type="transmembrane region" description="Helical" evidence="7">
    <location>
        <begin position="91"/>
        <end position="111"/>
    </location>
</feature>
<feature type="transmembrane region" description="Helical" evidence="7">
    <location>
        <begin position="118"/>
        <end position="142"/>
    </location>
</feature>
<evidence type="ECO:0000256" key="5">
    <source>
        <dbReference type="ARBA" id="ARBA00022989"/>
    </source>
</evidence>
<dbReference type="EMBL" id="LMWU01000012">
    <property type="protein sequence ID" value="KUN72531.1"/>
    <property type="molecule type" value="Genomic_DNA"/>
</dbReference>
<feature type="transmembrane region" description="Helical" evidence="7">
    <location>
        <begin position="148"/>
        <end position="169"/>
    </location>
</feature>
<feature type="transmembrane region" description="Helical" evidence="7">
    <location>
        <begin position="202"/>
        <end position="225"/>
    </location>
</feature>
<reference evidence="9 10" key="1">
    <citation type="submission" date="2015-10" db="EMBL/GenBank/DDBJ databases">
        <title>Draft genome sequence of Streptomyces canus DSM 40017, type strain for the species Streptomyces canus.</title>
        <authorList>
            <person name="Ruckert C."/>
            <person name="Winkler A."/>
            <person name="Kalinowski J."/>
            <person name="Kampfer P."/>
            <person name="Glaeser S."/>
        </authorList>
    </citation>
    <scope>NUCLEOTIDE SEQUENCE [LARGE SCALE GENOMIC DNA]</scope>
    <source>
        <strain evidence="9 10">DSM 40017</strain>
    </source>
</reference>
<dbReference type="PANTHER" id="PTHR30151">
    <property type="entry name" value="ALKANE SULFONATE ABC TRANSPORTER-RELATED, MEMBRANE SUBUNIT"/>
    <property type="match status" value="1"/>
</dbReference>
<evidence type="ECO:0000256" key="4">
    <source>
        <dbReference type="ARBA" id="ARBA00022692"/>
    </source>
</evidence>
<evidence type="ECO:0000256" key="2">
    <source>
        <dbReference type="ARBA" id="ARBA00022448"/>
    </source>
</evidence>
<feature type="transmembrane region" description="Helical" evidence="7">
    <location>
        <begin position="245"/>
        <end position="264"/>
    </location>
</feature>
<dbReference type="PANTHER" id="PTHR30151:SF0">
    <property type="entry name" value="ABC TRANSPORTER PERMEASE PROTEIN MJ0413-RELATED"/>
    <property type="match status" value="1"/>
</dbReference>
<evidence type="ECO:0000256" key="3">
    <source>
        <dbReference type="ARBA" id="ARBA00022475"/>
    </source>
</evidence>
<dbReference type="PROSITE" id="PS50928">
    <property type="entry name" value="ABC_TM1"/>
    <property type="match status" value="1"/>
</dbReference>
<comment type="caution">
    <text evidence="9">The sequence shown here is derived from an EMBL/GenBank/DDBJ whole genome shotgun (WGS) entry which is preliminary data.</text>
</comment>
<keyword evidence="2 7" id="KW-0813">Transport</keyword>
<name>A0A101SEJ6_9ACTN</name>
<keyword evidence="6 7" id="KW-0472">Membrane</keyword>
<evidence type="ECO:0000256" key="1">
    <source>
        <dbReference type="ARBA" id="ARBA00004651"/>
    </source>
</evidence>
<proteinExistence type="inferred from homology"/>
<comment type="subcellular location">
    <subcellularLocation>
        <location evidence="1 7">Cell membrane</location>
        <topology evidence="1 7">Multi-pass membrane protein</topology>
    </subcellularLocation>
</comment>
<feature type="domain" description="ABC transmembrane type-1" evidence="8">
    <location>
        <begin position="84"/>
        <end position="265"/>
    </location>
</feature>
<sequence length="283" mass="29467">MSTATETETGTRRQTAPALRLAAGVLRPLLNVIVTMAAVVVLWIVFLQVYDLDPLVAKSPVDILHYLFTGPDAGAHRSLVSSGLGRTLLDAGSGFVAGLAAAVGVAVVFVLSRSVEQALLPMAVVLRSVPLVAMTPLITLVFGRGLTATTVISGLVVFFPALVTMTFGLRSASRQAADLCRAYGAGDWTVARKVMLPSAVPAFFASARVGVPGALIGALLAEWLSTGQGLGYAMLKDSSTFDYDHLWASVAVLTAVSALAYNIIAAIETVALARFAPNIRPGT</sequence>
<dbReference type="AlphaFoldDB" id="A0A101SEJ6"/>
<evidence type="ECO:0000313" key="10">
    <source>
        <dbReference type="Proteomes" id="UP000053669"/>
    </source>
</evidence>
<dbReference type="RefSeq" id="WP_059205521.1">
    <property type="nucleotide sequence ID" value="NZ_KQ948658.1"/>
</dbReference>
<evidence type="ECO:0000313" key="9">
    <source>
        <dbReference type="EMBL" id="KUN72531.1"/>
    </source>
</evidence>
<evidence type="ECO:0000259" key="8">
    <source>
        <dbReference type="PROSITE" id="PS50928"/>
    </source>
</evidence>
<organism evidence="9 10">
    <name type="scientific">Streptomyces canus</name>
    <dbReference type="NCBI Taxonomy" id="58343"/>
    <lineage>
        <taxon>Bacteria</taxon>
        <taxon>Bacillati</taxon>
        <taxon>Actinomycetota</taxon>
        <taxon>Actinomycetes</taxon>
        <taxon>Kitasatosporales</taxon>
        <taxon>Streptomycetaceae</taxon>
        <taxon>Streptomyces</taxon>
        <taxon>Streptomyces aurantiacus group</taxon>
    </lineage>
</organism>
<dbReference type="InterPro" id="IPR000515">
    <property type="entry name" value="MetI-like"/>
</dbReference>
<evidence type="ECO:0000256" key="6">
    <source>
        <dbReference type="ARBA" id="ARBA00023136"/>
    </source>
</evidence>
<dbReference type="Proteomes" id="UP000053669">
    <property type="component" value="Unassembled WGS sequence"/>
</dbReference>
<dbReference type="STRING" id="58343.AQJ46_11890"/>
<keyword evidence="4 7" id="KW-0812">Transmembrane</keyword>
<dbReference type="GO" id="GO:0005886">
    <property type="term" value="C:plasma membrane"/>
    <property type="evidence" value="ECO:0007669"/>
    <property type="project" value="UniProtKB-SubCell"/>
</dbReference>
<dbReference type="Gene3D" id="1.10.3720.10">
    <property type="entry name" value="MetI-like"/>
    <property type="match status" value="1"/>
</dbReference>
<dbReference type="GO" id="GO:0055085">
    <property type="term" value="P:transmembrane transport"/>
    <property type="evidence" value="ECO:0007669"/>
    <property type="project" value="InterPro"/>
</dbReference>
<keyword evidence="5 7" id="KW-1133">Transmembrane helix</keyword>